<gene>
    <name evidence="1" type="ORF">G2W53_029184</name>
</gene>
<protein>
    <submittedName>
        <fullName evidence="1">Ribonuclease H</fullName>
    </submittedName>
</protein>
<dbReference type="AlphaFoldDB" id="A0A834T455"/>
<dbReference type="Proteomes" id="UP000634136">
    <property type="component" value="Unassembled WGS sequence"/>
</dbReference>
<reference evidence="1" key="1">
    <citation type="submission" date="2020-09" db="EMBL/GenBank/DDBJ databases">
        <title>Genome-Enabled Discovery of Anthraquinone Biosynthesis in Senna tora.</title>
        <authorList>
            <person name="Kang S.-H."/>
            <person name="Pandey R.P."/>
            <person name="Lee C.-M."/>
            <person name="Sim J.-S."/>
            <person name="Jeong J.-T."/>
            <person name="Choi B.-S."/>
            <person name="Jung M."/>
            <person name="Ginzburg D."/>
            <person name="Zhao K."/>
            <person name="Won S.Y."/>
            <person name="Oh T.-J."/>
            <person name="Yu Y."/>
            <person name="Kim N.-H."/>
            <person name="Lee O.R."/>
            <person name="Lee T.-H."/>
            <person name="Bashyal P."/>
            <person name="Kim T.-S."/>
            <person name="Lee W.-H."/>
            <person name="Kawkins C."/>
            <person name="Kim C.-K."/>
            <person name="Kim J.S."/>
            <person name="Ahn B.O."/>
            <person name="Rhee S.Y."/>
            <person name="Sohng J.K."/>
        </authorList>
    </citation>
    <scope>NUCLEOTIDE SEQUENCE</scope>
    <source>
        <tissue evidence="1">Leaf</tissue>
    </source>
</reference>
<organism evidence="1 2">
    <name type="scientific">Senna tora</name>
    <dbReference type="NCBI Taxonomy" id="362788"/>
    <lineage>
        <taxon>Eukaryota</taxon>
        <taxon>Viridiplantae</taxon>
        <taxon>Streptophyta</taxon>
        <taxon>Embryophyta</taxon>
        <taxon>Tracheophyta</taxon>
        <taxon>Spermatophyta</taxon>
        <taxon>Magnoliopsida</taxon>
        <taxon>eudicotyledons</taxon>
        <taxon>Gunneridae</taxon>
        <taxon>Pentapetalae</taxon>
        <taxon>rosids</taxon>
        <taxon>fabids</taxon>
        <taxon>Fabales</taxon>
        <taxon>Fabaceae</taxon>
        <taxon>Caesalpinioideae</taxon>
        <taxon>Cassia clade</taxon>
        <taxon>Senna</taxon>
    </lineage>
</organism>
<name>A0A834T455_9FABA</name>
<sequence length="180" mass="20390">MLAGRETLMMGLGWKLGSGEKIKIWNDRWLPSLHNFQLSSPVSSADWEGYLIAKKALDKDVVPKASSSFVVPRELWKAIWCLKVAEKMEEQRWCGLEACFVLDGTDLRQDVEGCLKHEELEINCDASFLPESGSTGLGVMVRDCYMGRKCVNGKDLKWDWRCSEIVREILLLCGERFGIG</sequence>
<dbReference type="EMBL" id="JAAIUW010000009">
    <property type="protein sequence ID" value="KAF7815215.1"/>
    <property type="molecule type" value="Genomic_DNA"/>
</dbReference>
<proteinExistence type="predicted"/>
<accession>A0A834T455</accession>
<evidence type="ECO:0000313" key="2">
    <source>
        <dbReference type="Proteomes" id="UP000634136"/>
    </source>
</evidence>
<dbReference type="OrthoDB" id="1906820at2759"/>
<keyword evidence="2" id="KW-1185">Reference proteome</keyword>
<evidence type="ECO:0000313" key="1">
    <source>
        <dbReference type="EMBL" id="KAF7815215.1"/>
    </source>
</evidence>
<comment type="caution">
    <text evidence="1">The sequence shown here is derived from an EMBL/GenBank/DDBJ whole genome shotgun (WGS) entry which is preliminary data.</text>
</comment>